<protein>
    <submittedName>
        <fullName evidence="2">Uncharacterized protein</fullName>
    </submittedName>
</protein>
<gene>
    <name evidence="2" type="ORF">AVEN_226152_1</name>
</gene>
<evidence type="ECO:0000313" key="3">
    <source>
        <dbReference type="Proteomes" id="UP000499080"/>
    </source>
</evidence>
<feature type="compositionally biased region" description="Basic residues" evidence="1">
    <location>
        <begin position="1"/>
        <end position="11"/>
    </location>
</feature>
<evidence type="ECO:0000256" key="1">
    <source>
        <dbReference type="SAM" id="MobiDB-lite"/>
    </source>
</evidence>
<dbReference type="Proteomes" id="UP000499080">
    <property type="component" value="Unassembled WGS sequence"/>
</dbReference>
<evidence type="ECO:0000313" key="2">
    <source>
        <dbReference type="EMBL" id="GBO02659.1"/>
    </source>
</evidence>
<sequence length="167" mass="18932">MTPTSNHKHPPPLHGPSLEKGSEQNVFALSALSVGSSNVRNSCGPSTAPRLRKRGDFSDSGIQFRLFEALGPAVWGPVLVGKQTEWETSAHSVRVMSSKIKHLVLTCLVRDVVDPETLIFDEKQKKKFYHLTDNLHHPVKTVSWFFRAFRNYGFGEFRHCLFLDYNH</sequence>
<reference evidence="2 3" key="1">
    <citation type="journal article" date="2019" name="Sci. Rep.">
        <title>Orb-weaving spider Araneus ventricosus genome elucidates the spidroin gene catalogue.</title>
        <authorList>
            <person name="Kono N."/>
            <person name="Nakamura H."/>
            <person name="Ohtoshi R."/>
            <person name="Moran D.A.P."/>
            <person name="Shinohara A."/>
            <person name="Yoshida Y."/>
            <person name="Fujiwara M."/>
            <person name="Mori M."/>
            <person name="Tomita M."/>
            <person name="Arakawa K."/>
        </authorList>
    </citation>
    <scope>NUCLEOTIDE SEQUENCE [LARGE SCALE GENOMIC DNA]</scope>
</reference>
<dbReference type="EMBL" id="BGPR01030250">
    <property type="protein sequence ID" value="GBO02659.1"/>
    <property type="molecule type" value="Genomic_DNA"/>
</dbReference>
<name>A0A4Y2TPU6_ARAVE</name>
<comment type="caution">
    <text evidence="2">The sequence shown here is derived from an EMBL/GenBank/DDBJ whole genome shotgun (WGS) entry which is preliminary data.</text>
</comment>
<feature type="region of interest" description="Disordered" evidence="1">
    <location>
        <begin position="1"/>
        <end position="20"/>
    </location>
</feature>
<keyword evidence="3" id="KW-1185">Reference proteome</keyword>
<organism evidence="2 3">
    <name type="scientific">Araneus ventricosus</name>
    <name type="common">Orbweaver spider</name>
    <name type="synonym">Epeira ventricosa</name>
    <dbReference type="NCBI Taxonomy" id="182803"/>
    <lineage>
        <taxon>Eukaryota</taxon>
        <taxon>Metazoa</taxon>
        <taxon>Ecdysozoa</taxon>
        <taxon>Arthropoda</taxon>
        <taxon>Chelicerata</taxon>
        <taxon>Arachnida</taxon>
        <taxon>Araneae</taxon>
        <taxon>Araneomorphae</taxon>
        <taxon>Entelegynae</taxon>
        <taxon>Araneoidea</taxon>
        <taxon>Araneidae</taxon>
        <taxon>Araneus</taxon>
    </lineage>
</organism>
<dbReference type="AlphaFoldDB" id="A0A4Y2TPU6"/>
<accession>A0A4Y2TPU6</accession>
<proteinExistence type="predicted"/>